<protein>
    <recommendedName>
        <fullName evidence="3">Histidine-rich glycoprotein</fullName>
    </recommendedName>
</protein>
<keyword evidence="1" id="KW-1133">Transmembrane helix</keyword>
<keyword evidence="1" id="KW-0472">Membrane</keyword>
<comment type="caution">
    <text evidence="2">The sequence shown here is derived from an EMBL/GenBank/DDBJ whole genome shotgun (WGS) entry which is preliminary data.</text>
</comment>
<keyword evidence="1" id="KW-0812">Transmembrane</keyword>
<dbReference type="AlphaFoldDB" id="A0AAW2IDA3"/>
<dbReference type="EMBL" id="JARGDH010000001">
    <property type="protein sequence ID" value="KAL0279728.1"/>
    <property type="molecule type" value="Genomic_DNA"/>
</dbReference>
<gene>
    <name evidence="2" type="ORF">PYX00_001225</name>
</gene>
<proteinExistence type="predicted"/>
<sequence>MAFLRFWASLWIFCLVVCHFQIGTALFLSHKKKSVLNYLVKEKLAKLHAALSDDHDYDVAHYHHYHYEPVPLLVVPHHHHGVYKSGLGHYLNDPWHLSHHSYHSHHGWGPHHEY</sequence>
<evidence type="ECO:0000256" key="1">
    <source>
        <dbReference type="SAM" id="Phobius"/>
    </source>
</evidence>
<accession>A0AAW2IDA3</accession>
<feature type="transmembrane region" description="Helical" evidence="1">
    <location>
        <begin position="6"/>
        <end position="28"/>
    </location>
</feature>
<reference evidence="2" key="1">
    <citation type="journal article" date="2024" name="Gigascience">
        <title>Chromosome-level genome of the poultry shaft louse Menopon gallinae provides insight into the host-switching and adaptive evolution of parasitic lice.</title>
        <authorList>
            <person name="Xu Y."/>
            <person name="Ma L."/>
            <person name="Liu S."/>
            <person name="Liang Y."/>
            <person name="Liu Q."/>
            <person name="He Z."/>
            <person name="Tian L."/>
            <person name="Duan Y."/>
            <person name="Cai W."/>
            <person name="Li H."/>
            <person name="Song F."/>
        </authorList>
    </citation>
    <scope>NUCLEOTIDE SEQUENCE</scope>
    <source>
        <strain evidence="2">Cailab_2023a</strain>
    </source>
</reference>
<organism evidence="2">
    <name type="scientific">Menopon gallinae</name>
    <name type="common">poultry shaft louse</name>
    <dbReference type="NCBI Taxonomy" id="328185"/>
    <lineage>
        <taxon>Eukaryota</taxon>
        <taxon>Metazoa</taxon>
        <taxon>Ecdysozoa</taxon>
        <taxon>Arthropoda</taxon>
        <taxon>Hexapoda</taxon>
        <taxon>Insecta</taxon>
        <taxon>Pterygota</taxon>
        <taxon>Neoptera</taxon>
        <taxon>Paraneoptera</taxon>
        <taxon>Psocodea</taxon>
        <taxon>Troctomorpha</taxon>
        <taxon>Phthiraptera</taxon>
        <taxon>Amblycera</taxon>
        <taxon>Menoponidae</taxon>
        <taxon>Menopon</taxon>
    </lineage>
</organism>
<evidence type="ECO:0008006" key="3">
    <source>
        <dbReference type="Google" id="ProtNLM"/>
    </source>
</evidence>
<name>A0AAW2IDA3_9NEOP</name>
<evidence type="ECO:0000313" key="2">
    <source>
        <dbReference type="EMBL" id="KAL0279728.1"/>
    </source>
</evidence>